<feature type="compositionally biased region" description="Basic and acidic residues" evidence="2">
    <location>
        <begin position="12"/>
        <end position="25"/>
    </location>
</feature>
<reference evidence="3" key="2">
    <citation type="submission" date="2020-02" db="EMBL/GenBank/DDBJ databases">
        <authorList>
            <person name="Gilchrist C.L.M."/>
            <person name="Chooi Y.-H."/>
        </authorList>
    </citation>
    <scope>NUCLEOTIDE SEQUENCE</scope>
    <source>
        <strain evidence="3">MST-FP2251</strain>
    </source>
</reference>
<dbReference type="InterPro" id="IPR040357">
    <property type="entry name" value="Vma22/CCDC115"/>
</dbReference>
<name>A0AAD4CKZ0_ASPNN</name>
<evidence type="ECO:0000256" key="2">
    <source>
        <dbReference type="SAM" id="MobiDB-lite"/>
    </source>
</evidence>
<dbReference type="GO" id="GO:0070072">
    <property type="term" value="P:vacuolar proton-transporting V-type ATPase complex assembly"/>
    <property type="evidence" value="ECO:0007669"/>
    <property type="project" value="InterPro"/>
</dbReference>
<feature type="compositionally biased region" description="Basic and acidic residues" evidence="2">
    <location>
        <begin position="156"/>
        <end position="165"/>
    </location>
</feature>
<proteinExistence type="predicted"/>
<dbReference type="Pfam" id="PF21730">
    <property type="entry name" value="Vma22_CCDC115"/>
    <property type="match status" value="1"/>
</dbReference>
<accession>A0AAD4CKZ0</accession>
<dbReference type="PANTHER" id="PTHR31996">
    <property type="entry name" value="COILED-COIL DOMAIN-CONTAINING PROTEIN 115"/>
    <property type="match status" value="1"/>
</dbReference>
<gene>
    <name evidence="3" type="ORF">FE257_008674</name>
</gene>
<dbReference type="AlphaFoldDB" id="A0AAD4CKZ0"/>
<dbReference type="PANTHER" id="PTHR31996:SF2">
    <property type="entry name" value="COILED-COIL DOMAIN-CONTAINING PROTEIN 115"/>
    <property type="match status" value="1"/>
</dbReference>
<sequence length="264" mass="29535">MSQVLTPPASHHASESPELEQKKNQAPEVDVAALTLSLDGLLERYLDLLDQHQQLQKEMASRLSSGFLSLAQANYTCPPGRRYGADYYDDRMKATKRMTVHLSPDTRINDDQSGEKDNDRPANSDPLRQIFNIETCTANDSGEQSEEDKKTHLHKLNKEPPKAENSDTEEGSDSEAANPTITDDVSNKEIEPTTESNRSKQKPRSSDPLRWYGILVPPSLRNAQKSFTNAVEDYLPALSSVVVEMQTVEKEISQILWVSDLLPV</sequence>
<evidence type="ECO:0000256" key="1">
    <source>
        <dbReference type="ARBA" id="ARBA00093634"/>
    </source>
</evidence>
<dbReference type="Proteomes" id="UP001194746">
    <property type="component" value="Unassembled WGS sequence"/>
</dbReference>
<feature type="region of interest" description="Disordered" evidence="2">
    <location>
        <begin position="98"/>
        <end position="210"/>
    </location>
</feature>
<evidence type="ECO:0000313" key="3">
    <source>
        <dbReference type="EMBL" id="KAF9888396.1"/>
    </source>
</evidence>
<comment type="caution">
    <text evidence="3">The sequence shown here is derived from an EMBL/GenBank/DDBJ whole genome shotgun (WGS) entry which is preliminary data.</text>
</comment>
<keyword evidence="4" id="KW-1185">Reference proteome</keyword>
<feature type="compositionally biased region" description="Polar residues" evidence="2">
    <location>
        <begin position="175"/>
        <end position="184"/>
    </location>
</feature>
<dbReference type="GO" id="GO:0051082">
    <property type="term" value="F:unfolded protein binding"/>
    <property type="evidence" value="ECO:0007669"/>
    <property type="project" value="TreeGrafter"/>
</dbReference>
<feature type="region of interest" description="Disordered" evidence="2">
    <location>
        <begin position="1"/>
        <end position="26"/>
    </location>
</feature>
<evidence type="ECO:0000313" key="4">
    <source>
        <dbReference type="Proteomes" id="UP001194746"/>
    </source>
</evidence>
<feature type="compositionally biased region" description="Basic and acidic residues" evidence="2">
    <location>
        <begin position="107"/>
        <end position="122"/>
    </location>
</feature>
<reference evidence="3" key="1">
    <citation type="journal article" date="2019" name="Beilstein J. Org. Chem.">
        <title>Nanangenines: drimane sesquiterpenoids as the dominant metabolite cohort of a novel Australian fungus, Aspergillus nanangensis.</title>
        <authorList>
            <person name="Lacey H.J."/>
            <person name="Gilchrist C.L.M."/>
            <person name="Crombie A."/>
            <person name="Kalaitzis J.A."/>
            <person name="Vuong D."/>
            <person name="Rutledge P.J."/>
            <person name="Turner P."/>
            <person name="Pitt J.I."/>
            <person name="Lacey E."/>
            <person name="Chooi Y.H."/>
            <person name="Piggott A.M."/>
        </authorList>
    </citation>
    <scope>NUCLEOTIDE SEQUENCE</scope>
    <source>
        <strain evidence="3">MST-FP2251</strain>
    </source>
</reference>
<dbReference type="GO" id="GO:1990871">
    <property type="term" value="C:Vma12-Vma22 assembly complex"/>
    <property type="evidence" value="ECO:0007669"/>
    <property type="project" value="TreeGrafter"/>
</dbReference>
<organism evidence="3 4">
    <name type="scientific">Aspergillus nanangensis</name>
    <dbReference type="NCBI Taxonomy" id="2582783"/>
    <lineage>
        <taxon>Eukaryota</taxon>
        <taxon>Fungi</taxon>
        <taxon>Dikarya</taxon>
        <taxon>Ascomycota</taxon>
        <taxon>Pezizomycotina</taxon>
        <taxon>Eurotiomycetes</taxon>
        <taxon>Eurotiomycetidae</taxon>
        <taxon>Eurotiales</taxon>
        <taxon>Aspergillaceae</taxon>
        <taxon>Aspergillus</taxon>
        <taxon>Aspergillus subgen. Circumdati</taxon>
    </lineage>
</organism>
<protein>
    <recommendedName>
        <fullName evidence="1">Vacuolar ATPase assembly protein VMA22</fullName>
    </recommendedName>
</protein>
<dbReference type="EMBL" id="VCAU01000047">
    <property type="protein sequence ID" value="KAF9888396.1"/>
    <property type="molecule type" value="Genomic_DNA"/>
</dbReference>
<feature type="compositionally biased region" description="Polar residues" evidence="2">
    <location>
        <begin position="132"/>
        <end position="142"/>
    </location>
</feature>